<name>A0A9Q0JQA1_9ROSI</name>
<protein>
    <submittedName>
        <fullName evidence="3">Uncharacterized protein</fullName>
    </submittedName>
</protein>
<dbReference type="InterPro" id="IPR003676">
    <property type="entry name" value="SAUR_fam"/>
</dbReference>
<dbReference type="Pfam" id="PF02519">
    <property type="entry name" value="Auxin_inducible"/>
    <property type="match status" value="1"/>
</dbReference>
<evidence type="ECO:0000313" key="4">
    <source>
        <dbReference type="Proteomes" id="UP001141552"/>
    </source>
</evidence>
<comment type="caution">
    <text evidence="3">The sequence shown here is derived from an EMBL/GenBank/DDBJ whole genome shotgun (WGS) entry which is preliminary data.</text>
</comment>
<dbReference type="Proteomes" id="UP001141552">
    <property type="component" value="Unassembled WGS sequence"/>
</dbReference>
<keyword evidence="4" id="KW-1185">Reference proteome</keyword>
<dbReference type="PANTHER" id="PTHR31374:SF118">
    <property type="entry name" value="OS01G0924966 PROTEIN"/>
    <property type="match status" value="1"/>
</dbReference>
<dbReference type="PANTHER" id="PTHR31374">
    <property type="entry name" value="AUXIN-INDUCED PROTEIN-LIKE-RELATED"/>
    <property type="match status" value="1"/>
</dbReference>
<reference evidence="3" key="1">
    <citation type="submission" date="2022-02" db="EMBL/GenBank/DDBJ databases">
        <authorList>
            <person name="Henning P.M."/>
            <person name="McCubbin A.G."/>
            <person name="Shore J.S."/>
        </authorList>
    </citation>
    <scope>NUCLEOTIDE SEQUENCE</scope>
    <source>
        <strain evidence="3">F60SS</strain>
        <tissue evidence="3">Leaves</tissue>
    </source>
</reference>
<dbReference type="GO" id="GO:0009733">
    <property type="term" value="P:response to auxin"/>
    <property type="evidence" value="ECO:0007669"/>
    <property type="project" value="InterPro"/>
</dbReference>
<proteinExistence type="inferred from homology"/>
<dbReference type="EMBL" id="JAKUCV010000418">
    <property type="protein sequence ID" value="KAJ4850124.1"/>
    <property type="molecule type" value="Genomic_DNA"/>
</dbReference>
<evidence type="ECO:0000256" key="1">
    <source>
        <dbReference type="ARBA" id="ARBA00006974"/>
    </source>
</evidence>
<evidence type="ECO:0000313" key="3">
    <source>
        <dbReference type="EMBL" id="KAJ4850124.1"/>
    </source>
</evidence>
<evidence type="ECO:0000256" key="2">
    <source>
        <dbReference type="SAM" id="MobiDB-lite"/>
    </source>
</evidence>
<organism evidence="3 4">
    <name type="scientific">Turnera subulata</name>
    <dbReference type="NCBI Taxonomy" id="218843"/>
    <lineage>
        <taxon>Eukaryota</taxon>
        <taxon>Viridiplantae</taxon>
        <taxon>Streptophyta</taxon>
        <taxon>Embryophyta</taxon>
        <taxon>Tracheophyta</taxon>
        <taxon>Spermatophyta</taxon>
        <taxon>Magnoliopsida</taxon>
        <taxon>eudicotyledons</taxon>
        <taxon>Gunneridae</taxon>
        <taxon>Pentapetalae</taxon>
        <taxon>rosids</taxon>
        <taxon>fabids</taxon>
        <taxon>Malpighiales</taxon>
        <taxon>Passifloraceae</taxon>
        <taxon>Turnera</taxon>
    </lineage>
</organism>
<dbReference type="AlphaFoldDB" id="A0A9Q0JQA1"/>
<reference evidence="3" key="2">
    <citation type="journal article" date="2023" name="Plants (Basel)">
        <title>Annotation of the Turnera subulata (Passifloraceae) Draft Genome Reveals the S-Locus Evolved after the Divergence of Turneroideae from Passifloroideae in a Stepwise Manner.</title>
        <authorList>
            <person name="Henning P.M."/>
            <person name="Roalson E.H."/>
            <person name="Mir W."/>
            <person name="McCubbin A.G."/>
            <person name="Shore J.S."/>
        </authorList>
    </citation>
    <scope>NUCLEOTIDE SEQUENCE</scope>
    <source>
        <strain evidence="3">F60SS</strain>
    </source>
</reference>
<dbReference type="OrthoDB" id="660486at2759"/>
<gene>
    <name evidence="3" type="ORF">Tsubulata_000595</name>
</gene>
<comment type="similarity">
    <text evidence="1">Belongs to the ARG7 family.</text>
</comment>
<sequence length="187" mass="21270">MEVVKGKWKRNIFLKAWERCHSLGARSKKSNTWDVCKSSLQKSKSCHCTTKPSHDEEINPNNNRRRKKGQVAPGGCFSVYVGPEKQRFVIKAEYANHPLFRMLLEDAELEYGYTSEGPLLLPCEVDLFYKILAEMDSSDEIMSSPSCSSLNILCSPSRYPSCRSSNKGYGVYTLLSPSRMLKLNNHH</sequence>
<accession>A0A9Q0JQA1</accession>
<feature type="region of interest" description="Disordered" evidence="2">
    <location>
        <begin position="50"/>
        <end position="70"/>
    </location>
</feature>